<dbReference type="AlphaFoldDB" id="A0A2S5D2D4"/>
<protein>
    <recommendedName>
        <fullName evidence="1">MrpR N-terminal core-binding domain-containing protein</fullName>
    </recommendedName>
</protein>
<feature type="domain" description="MrpR N-terminal core-binding" evidence="1">
    <location>
        <begin position="8"/>
        <end position="86"/>
    </location>
</feature>
<evidence type="ECO:0000313" key="2">
    <source>
        <dbReference type="EMBL" id="POZ57239.1"/>
    </source>
</evidence>
<dbReference type="Proteomes" id="UP000237319">
    <property type="component" value="Unassembled WGS sequence"/>
</dbReference>
<evidence type="ECO:0000259" key="1">
    <source>
        <dbReference type="Pfam" id="PF22822"/>
    </source>
</evidence>
<comment type="caution">
    <text evidence="2">The sequence shown here is derived from an EMBL/GenBank/DDBJ whole genome shotgun (WGS) entry which is preliminary data.</text>
</comment>
<dbReference type="SUPFAM" id="SSF56349">
    <property type="entry name" value="DNA breaking-rejoining enzymes"/>
    <property type="match status" value="1"/>
</dbReference>
<name>A0A2S5D2D4_LYSSH</name>
<dbReference type="GO" id="GO:0003677">
    <property type="term" value="F:DNA binding"/>
    <property type="evidence" value="ECO:0007669"/>
    <property type="project" value="InterPro"/>
</dbReference>
<evidence type="ECO:0000313" key="3">
    <source>
        <dbReference type="Proteomes" id="UP000237319"/>
    </source>
</evidence>
<dbReference type="InterPro" id="IPR055009">
    <property type="entry name" value="MrpR_N_CB"/>
</dbReference>
<reference evidence="2 3" key="1">
    <citation type="submission" date="2017-11" db="EMBL/GenBank/DDBJ databases">
        <title>Genome sequence of Lysinibacillus sphaericus, a lignin-degrading bacteria isolated from municipal solid waste soil.</title>
        <authorList>
            <person name="Persinoti G.F."/>
            <person name="Paixao D.A."/>
            <person name="Bugg T.D."/>
            <person name="Squina F.M."/>
        </authorList>
    </citation>
    <scope>NUCLEOTIDE SEQUENCE [LARGE SCALE GENOMIC DNA]</scope>
    <source>
        <strain evidence="2 3">A1</strain>
    </source>
</reference>
<dbReference type="Pfam" id="PF22822">
    <property type="entry name" value="MrpR_N_CB"/>
    <property type="match status" value="1"/>
</dbReference>
<gene>
    <name evidence="2" type="ORF">LYSIN_02023</name>
</gene>
<accession>A0A2S5D2D4</accession>
<proteinExistence type="predicted"/>
<sequence>MMLKDNVFNKDIKEWYLTTLDVKDNSLTTYYSLFNKATQIENQKNKDIFDMNKVELEELFYSLKSPSPQPLSASIGFISRYIDWAIMNGYTKNRSQRLPSIIDMEYCSRFVFKASIVRYTRDQLLTYMRSFDDQRHAVFLLCLFEGIKGEGYSEILNLKMEDLSEENSHYFARLTSNKGYKRKINITEDLYWKLEKLDKVSSTSLIPKQGQKYFSDNTYIFKKANVKSSDIQLRASFGNRALELAKTVFDNNNLIASTIQISGMMWYIWEMVKDNEIKVVNKELLEKVALKYDTGFANKDNKYVSYSVLKHKLDFDFMKKNYGHFNIEL</sequence>
<dbReference type="RefSeq" id="WP_103977111.1">
    <property type="nucleotide sequence ID" value="NZ_PGLV01000001.1"/>
</dbReference>
<dbReference type="EMBL" id="PGLV01000001">
    <property type="protein sequence ID" value="POZ57239.1"/>
    <property type="molecule type" value="Genomic_DNA"/>
</dbReference>
<organism evidence="2 3">
    <name type="scientific">Lysinibacillus sphaericus</name>
    <name type="common">Bacillus sphaericus</name>
    <dbReference type="NCBI Taxonomy" id="1421"/>
    <lineage>
        <taxon>Bacteria</taxon>
        <taxon>Bacillati</taxon>
        <taxon>Bacillota</taxon>
        <taxon>Bacilli</taxon>
        <taxon>Bacillales</taxon>
        <taxon>Bacillaceae</taxon>
        <taxon>Lysinibacillus</taxon>
    </lineage>
</organism>
<dbReference type="InterPro" id="IPR011010">
    <property type="entry name" value="DNA_brk_join_enz"/>
</dbReference>
<keyword evidence="3" id="KW-1185">Reference proteome</keyword>